<sequence>MLQCFLLKLKAESRFFDCFLQQRLPQSTSVPLGSIVQALLVFFSSRHLSPRHLAFGFPLAPLFRFPAVATSHVPIHSEARVGRTAMTAADAANSSDLEPVGAVAAPPPAGLFKASPSPSPAVSARGGRGSTATRLALRNSRTEDLIEKSVLLLRASSGLFSLITLIVLASNKHGDWQDFDRYQEYRYLLIIAVLASVYSMAQVLRQVKRSRTGKDLVPVQYSWTVDFAGDQVMAYLLISASSAAIPITNHMRETVVNIFTDASAASISMAFLAFVALAVCALISGFKVSKQNNI</sequence>
<feature type="domain" description="Casparian strip membrane protein" evidence="9">
    <location>
        <begin position="146"/>
        <end position="276"/>
    </location>
</feature>
<dbReference type="Proteomes" id="UP001327560">
    <property type="component" value="Chromosome 7"/>
</dbReference>
<dbReference type="GO" id="GO:0005886">
    <property type="term" value="C:plasma membrane"/>
    <property type="evidence" value="ECO:0007669"/>
    <property type="project" value="UniProtKB-SubCell"/>
</dbReference>
<keyword evidence="6 8" id="KW-1133">Transmembrane helix</keyword>
<evidence type="ECO:0000256" key="8">
    <source>
        <dbReference type="RuleBase" id="RU361233"/>
    </source>
</evidence>
<evidence type="ECO:0000256" key="1">
    <source>
        <dbReference type="ARBA" id="ARBA00004651"/>
    </source>
</evidence>
<evidence type="ECO:0000256" key="3">
    <source>
        <dbReference type="ARBA" id="ARBA00011489"/>
    </source>
</evidence>
<evidence type="ECO:0000259" key="9">
    <source>
        <dbReference type="Pfam" id="PF04535"/>
    </source>
</evidence>
<evidence type="ECO:0000256" key="5">
    <source>
        <dbReference type="ARBA" id="ARBA00022692"/>
    </source>
</evidence>
<proteinExistence type="inferred from homology"/>
<comment type="subcellular location">
    <subcellularLocation>
        <location evidence="1 8">Cell membrane</location>
        <topology evidence="1 8">Multi-pass membrane protein</topology>
    </subcellularLocation>
</comment>
<evidence type="ECO:0000256" key="6">
    <source>
        <dbReference type="ARBA" id="ARBA00022989"/>
    </source>
</evidence>
<keyword evidence="11" id="KW-1185">Reference proteome</keyword>
<keyword evidence="5 8" id="KW-0812">Transmembrane</keyword>
<keyword evidence="7 8" id="KW-0472">Membrane</keyword>
<protein>
    <recommendedName>
        <fullName evidence="8">CASP-like protein</fullName>
    </recommendedName>
</protein>
<dbReference type="AlphaFoldDB" id="A0AAQ3KUP0"/>
<comment type="subunit">
    <text evidence="3 8">Homodimer and heterodimers.</text>
</comment>
<evidence type="ECO:0000313" key="10">
    <source>
        <dbReference type="EMBL" id="WOL14795.1"/>
    </source>
</evidence>
<evidence type="ECO:0000313" key="11">
    <source>
        <dbReference type="Proteomes" id="UP001327560"/>
    </source>
</evidence>
<organism evidence="10 11">
    <name type="scientific">Canna indica</name>
    <name type="common">Indian-shot</name>
    <dbReference type="NCBI Taxonomy" id="4628"/>
    <lineage>
        <taxon>Eukaryota</taxon>
        <taxon>Viridiplantae</taxon>
        <taxon>Streptophyta</taxon>
        <taxon>Embryophyta</taxon>
        <taxon>Tracheophyta</taxon>
        <taxon>Spermatophyta</taxon>
        <taxon>Magnoliopsida</taxon>
        <taxon>Liliopsida</taxon>
        <taxon>Zingiberales</taxon>
        <taxon>Cannaceae</taxon>
        <taxon>Canna</taxon>
    </lineage>
</organism>
<evidence type="ECO:0000256" key="7">
    <source>
        <dbReference type="ARBA" id="ARBA00023136"/>
    </source>
</evidence>
<gene>
    <name evidence="10" type="ORF">Cni_G23576</name>
</gene>
<dbReference type="PANTHER" id="PTHR33573">
    <property type="entry name" value="CASP-LIKE PROTEIN 4A4"/>
    <property type="match status" value="1"/>
</dbReference>
<dbReference type="EMBL" id="CP136896">
    <property type="protein sequence ID" value="WOL14795.1"/>
    <property type="molecule type" value="Genomic_DNA"/>
</dbReference>
<dbReference type="InterPro" id="IPR006702">
    <property type="entry name" value="CASP_dom"/>
</dbReference>
<accession>A0AAQ3KUP0</accession>
<comment type="similarity">
    <text evidence="2 8">Belongs to the Casparian strip membrane proteins (CASP) family.</text>
</comment>
<evidence type="ECO:0000256" key="4">
    <source>
        <dbReference type="ARBA" id="ARBA00022475"/>
    </source>
</evidence>
<feature type="transmembrane region" description="Helical" evidence="8">
    <location>
        <begin position="151"/>
        <end position="170"/>
    </location>
</feature>
<reference evidence="10 11" key="1">
    <citation type="submission" date="2023-10" db="EMBL/GenBank/DDBJ databases">
        <title>Chromosome-scale genome assembly provides insights into flower coloration mechanisms of Canna indica.</title>
        <authorList>
            <person name="Li C."/>
        </authorList>
    </citation>
    <scope>NUCLEOTIDE SEQUENCE [LARGE SCALE GENOMIC DNA]</scope>
    <source>
        <tissue evidence="10">Flower</tissue>
    </source>
</reference>
<name>A0AAQ3KUP0_9LILI</name>
<feature type="transmembrane region" description="Helical" evidence="8">
    <location>
        <begin position="232"/>
        <end position="251"/>
    </location>
</feature>
<feature type="transmembrane region" description="Helical" evidence="8">
    <location>
        <begin position="185"/>
        <end position="204"/>
    </location>
</feature>
<evidence type="ECO:0000256" key="2">
    <source>
        <dbReference type="ARBA" id="ARBA00007651"/>
    </source>
</evidence>
<dbReference type="Pfam" id="PF04535">
    <property type="entry name" value="CASP_dom"/>
    <property type="match status" value="1"/>
</dbReference>
<keyword evidence="4 8" id="KW-1003">Cell membrane</keyword>
<feature type="transmembrane region" description="Helical" evidence="8">
    <location>
        <begin position="263"/>
        <end position="286"/>
    </location>
</feature>
<dbReference type="PANTHER" id="PTHR33573:SF54">
    <property type="entry name" value="CASP-LIKE PROTEIN 4B2"/>
    <property type="match status" value="1"/>
</dbReference>